<evidence type="ECO:0000256" key="11">
    <source>
        <dbReference type="SAM" id="Coils"/>
    </source>
</evidence>
<dbReference type="GO" id="GO:0006915">
    <property type="term" value="P:apoptotic process"/>
    <property type="evidence" value="ECO:0007669"/>
    <property type="project" value="UniProtKB-KW"/>
</dbReference>
<evidence type="ECO:0000256" key="12">
    <source>
        <dbReference type="SAM" id="MobiDB-lite"/>
    </source>
</evidence>
<dbReference type="Pfam" id="PF10151">
    <property type="entry name" value="TMEM214"/>
    <property type="match status" value="1"/>
</dbReference>
<dbReference type="GO" id="GO:0005789">
    <property type="term" value="C:endoplasmic reticulum membrane"/>
    <property type="evidence" value="ECO:0007669"/>
    <property type="project" value="UniProtKB-SubCell"/>
</dbReference>
<keyword evidence="9" id="KW-0325">Glycoprotein</keyword>
<sequence>MSNNNQWETVTKSKKYKNLEKKVVAHKEKKREEALQPKLNEILPSHQIRQLLSGRGIAGGKDISPSKSNTSSNKSKSSTPKRTSMKQTKESHQNENKKAKQEQVFKSPPKPKNLDQAFKAITPNEFQTQLEHIQLLYPGSKLSWLKAVASYLNSRLQFECDPTFSGRSNTYPGVLASPALKQAILEFLSWEGETNLKYFFHNTLLESMCTDLNNNLPVVGYKFMLQLIARNWPQICASCMASTAMLRNSYQNRSNICLSILWAVGQGGYENLMVGINVWHDLMLPNLEMKSYCRYVSEYIEKILNVASDQTLQLNQNKFFEVYNALKANYNGVPRDCQQALTRSSELFLQKFIVNSTKHTYLFQTLLREIESPTKSDIETNGCLSCLLHSDDCFKVWKMNYKKQLQPTIYLLQKIEYELSHSASSLAMSSAFNDFLKDAEQLNAELDMAKKRDSNLDTLIALVANVQEKSAQQKKKQQAAEKKKGCGCCKWTLGSLLLIALIAGALYYDTEVNGKGVFAKSATGKVLQNAGLLPHVEKAWYTTMSNAARGYKWAEKTLPPYTTPFCKLACDVTKLLRNAACNAYTVTKEVISAKMPVAAQFLEQYVPGLPKKIEDTAGTVKTASVDIFDKLVSFFKTQVLVGRFSPENLCKALNQTQNLALEYYNQFHKKVDAYAKLK</sequence>
<dbReference type="InterPro" id="IPR019308">
    <property type="entry name" value="TMEM214"/>
</dbReference>
<gene>
    <name evidence="13" type="primary">106094080</name>
</gene>
<protein>
    <recommendedName>
        <fullName evidence="15">Transmembrane protein 214-B</fullName>
    </recommendedName>
</protein>
<keyword evidence="8" id="KW-0472">Membrane</keyword>
<comment type="function">
    <text evidence="10">Critical mediator, in cooperation with CASP4, of endoplasmic reticulum-stress induced apoptosis. Required or the activation of CASP4 following endoplasmic reticulum stress.</text>
</comment>
<evidence type="ECO:0000313" key="14">
    <source>
        <dbReference type="Proteomes" id="UP000095300"/>
    </source>
</evidence>
<feature type="coiled-coil region" evidence="11">
    <location>
        <begin position="432"/>
        <end position="483"/>
    </location>
</feature>
<dbReference type="AlphaFoldDB" id="A0A1I8PUK6"/>
<keyword evidence="4" id="KW-0812">Transmembrane</keyword>
<evidence type="ECO:0000256" key="7">
    <source>
        <dbReference type="ARBA" id="ARBA00022989"/>
    </source>
</evidence>
<dbReference type="GO" id="GO:0005794">
    <property type="term" value="C:Golgi apparatus"/>
    <property type="evidence" value="ECO:0007669"/>
    <property type="project" value="TreeGrafter"/>
</dbReference>
<evidence type="ECO:0000256" key="1">
    <source>
        <dbReference type="ARBA" id="ARBA00004477"/>
    </source>
</evidence>
<keyword evidence="6" id="KW-0256">Endoplasmic reticulum</keyword>
<evidence type="ECO:0008006" key="15">
    <source>
        <dbReference type="Google" id="ProtNLM"/>
    </source>
</evidence>
<keyword evidence="11" id="KW-0175">Coiled coil</keyword>
<evidence type="ECO:0000256" key="8">
    <source>
        <dbReference type="ARBA" id="ARBA00023136"/>
    </source>
</evidence>
<evidence type="ECO:0000313" key="13">
    <source>
        <dbReference type="EnsemblMetazoa" id="SCAU011258-PA"/>
    </source>
</evidence>
<dbReference type="STRING" id="35570.A0A1I8PUK6"/>
<dbReference type="PANTHER" id="PTHR13448">
    <property type="entry name" value="TRANSMEMBRANE PROTEIN 214"/>
    <property type="match status" value="1"/>
</dbReference>
<dbReference type="PANTHER" id="PTHR13448:SF0">
    <property type="entry name" value="TRANSMEMBRANE PROTEIN 214"/>
    <property type="match status" value="1"/>
</dbReference>
<keyword evidence="5" id="KW-0053">Apoptosis</keyword>
<reference evidence="13" key="1">
    <citation type="submission" date="2020-05" db="UniProtKB">
        <authorList>
            <consortium name="EnsemblMetazoa"/>
        </authorList>
    </citation>
    <scope>IDENTIFICATION</scope>
    <source>
        <strain evidence="13">USDA</strain>
    </source>
</reference>
<feature type="compositionally biased region" description="Low complexity" evidence="12">
    <location>
        <begin position="65"/>
        <end position="81"/>
    </location>
</feature>
<dbReference type="KEGG" id="scac:106094080"/>
<dbReference type="VEuPathDB" id="VectorBase:SCAU011258"/>
<name>A0A1I8PUK6_STOCA</name>
<evidence type="ECO:0000256" key="4">
    <source>
        <dbReference type="ARBA" id="ARBA00022692"/>
    </source>
</evidence>
<dbReference type="EnsemblMetazoa" id="SCAU011258-RA">
    <property type="protein sequence ID" value="SCAU011258-PA"/>
    <property type="gene ID" value="SCAU011258"/>
</dbReference>
<evidence type="ECO:0000256" key="10">
    <source>
        <dbReference type="ARBA" id="ARBA00024938"/>
    </source>
</evidence>
<feature type="region of interest" description="Disordered" evidence="12">
    <location>
        <begin position="53"/>
        <end position="112"/>
    </location>
</feature>
<evidence type="ECO:0000256" key="5">
    <source>
        <dbReference type="ARBA" id="ARBA00022703"/>
    </source>
</evidence>
<evidence type="ECO:0000256" key="6">
    <source>
        <dbReference type="ARBA" id="ARBA00022824"/>
    </source>
</evidence>
<evidence type="ECO:0000256" key="2">
    <source>
        <dbReference type="ARBA" id="ARBA00007984"/>
    </source>
</evidence>
<feature type="compositionally biased region" description="Basic and acidic residues" evidence="12">
    <location>
        <begin position="87"/>
        <end position="103"/>
    </location>
</feature>
<dbReference type="Proteomes" id="UP000095300">
    <property type="component" value="Unassembled WGS sequence"/>
</dbReference>
<evidence type="ECO:0000256" key="3">
    <source>
        <dbReference type="ARBA" id="ARBA00011720"/>
    </source>
</evidence>
<keyword evidence="7" id="KW-1133">Transmembrane helix</keyword>
<accession>A0A1I8PUK6</accession>
<organism evidence="13 14">
    <name type="scientific">Stomoxys calcitrans</name>
    <name type="common">Stable fly</name>
    <name type="synonym">Conops calcitrans</name>
    <dbReference type="NCBI Taxonomy" id="35570"/>
    <lineage>
        <taxon>Eukaryota</taxon>
        <taxon>Metazoa</taxon>
        <taxon>Ecdysozoa</taxon>
        <taxon>Arthropoda</taxon>
        <taxon>Hexapoda</taxon>
        <taxon>Insecta</taxon>
        <taxon>Pterygota</taxon>
        <taxon>Neoptera</taxon>
        <taxon>Endopterygota</taxon>
        <taxon>Diptera</taxon>
        <taxon>Brachycera</taxon>
        <taxon>Muscomorpha</taxon>
        <taxon>Muscoidea</taxon>
        <taxon>Muscidae</taxon>
        <taxon>Stomoxys</taxon>
    </lineage>
</organism>
<dbReference type="OrthoDB" id="10022292at2759"/>
<comment type="similarity">
    <text evidence="2">Belongs to the TMEM214 family.</text>
</comment>
<keyword evidence="14" id="KW-1185">Reference proteome</keyword>
<comment type="subunit">
    <text evidence="3">Constitutively interacts with CASP4; required for the localization of procaspase 4 to the ER.</text>
</comment>
<proteinExistence type="inferred from homology"/>
<evidence type="ECO:0000256" key="9">
    <source>
        <dbReference type="ARBA" id="ARBA00023180"/>
    </source>
</evidence>
<comment type="subcellular location">
    <subcellularLocation>
        <location evidence="1">Endoplasmic reticulum membrane</location>
        <topology evidence="1">Multi-pass membrane protein</topology>
    </subcellularLocation>
</comment>